<dbReference type="EMBL" id="JACKTI010000056">
    <property type="protein sequence ID" value="MCV7025787.1"/>
    <property type="molecule type" value="Genomic_DNA"/>
</dbReference>
<accession>A0AAW5SQB0</accession>
<evidence type="ECO:0000256" key="4">
    <source>
        <dbReference type="ARBA" id="ARBA00023136"/>
    </source>
</evidence>
<protein>
    <submittedName>
        <fullName evidence="7">LppA family lipoprotein</fullName>
    </submittedName>
</protein>
<gene>
    <name evidence="7" type="ORF">H7I77_20940</name>
</gene>
<evidence type="ECO:0000256" key="5">
    <source>
        <dbReference type="ARBA" id="ARBA00023139"/>
    </source>
</evidence>
<evidence type="ECO:0000256" key="1">
    <source>
        <dbReference type="ARBA" id="ARBA00004193"/>
    </source>
</evidence>
<keyword evidence="3" id="KW-0732">Signal</keyword>
<keyword evidence="5" id="KW-0564">Palmitate</keyword>
<dbReference type="Proteomes" id="UP001207528">
    <property type="component" value="Unassembled WGS sequence"/>
</dbReference>
<dbReference type="Gene3D" id="3.30.2030.20">
    <property type="match status" value="1"/>
</dbReference>
<evidence type="ECO:0000313" key="8">
    <source>
        <dbReference type="Proteomes" id="UP001207528"/>
    </source>
</evidence>
<name>A0AAW5SQB0_MYCNV</name>
<evidence type="ECO:0000313" key="7">
    <source>
        <dbReference type="EMBL" id="MCV7025787.1"/>
    </source>
</evidence>
<evidence type="ECO:0000256" key="3">
    <source>
        <dbReference type="ARBA" id="ARBA00022729"/>
    </source>
</evidence>
<comment type="subcellular location">
    <subcellularLocation>
        <location evidence="1">Cell membrane</location>
        <topology evidence="1">Lipid-anchor</topology>
    </subcellularLocation>
</comment>
<organism evidence="7 8">
    <name type="scientific">Mycolicibacterium novocastrense</name>
    <name type="common">Mycobacterium novocastrense</name>
    <dbReference type="NCBI Taxonomy" id="59813"/>
    <lineage>
        <taxon>Bacteria</taxon>
        <taxon>Bacillati</taxon>
        <taxon>Actinomycetota</taxon>
        <taxon>Actinomycetes</taxon>
        <taxon>Mycobacteriales</taxon>
        <taxon>Mycobacteriaceae</taxon>
        <taxon>Mycolicibacterium</taxon>
    </lineage>
</organism>
<dbReference type="PROSITE" id="PS51257">
    <property type="entry name" value="PROKAR_LIPOPROTEIN"/>
    <property type="match status" value="1"/>
</dbReference>
<comment type="caution">
    <text evidence="7">The sequence shown here is derived from an EMBL/GenBank/DDBJ whole genome shotgun (WGS) entry which is preliminary data.</text>
</comment>
<reference evidence="7" key="2">
    <citation type="journal article" date="2022" name="BMC Genomics">
        <title>Comparative genome analysis of mycobacteria focusing on tRNA and non-coding RNA.</title>
        <authorList>
            <person name="Behra P.R.K."/>
            <person name="Pettersson B.M.F."/>
            <person name="Ramesh M."/>
            <person name="Das S."/>
            <person name="Dasgupta S."/>
            <person name="Kirsebom L.A."/>
        </authorList>
    </citation>
    <scope>NUCLEOTIDE SEQUENCE</scope>
    <source>
        <strain evidence="7">DSM 44203</strain>
    </source>
</reference>
<proteinExistence type="predicted"/>
<reference evidence="7" key="1">
    <citation type="submission" date="2020-07" db="EMBL/GenBank/DDBJ databases">
        <authorList>
            <person name="Pettersson B.M.F."/>
            <person name="Behra P.R.K."/>
            <person name="Ramesh M."/>
            <person name="Das S."/>
            <person name="Dasgupta S."/>
            <person name="Kirsebom L.A."/>
        </authorList>
    </citation>
    <scope>NUCLEOTIDE SEQUENCE</scope>
    <source>
        <strain evidence="7">DSM 44203</strain>
    </source>
</reference>
<evidence type="ECO:0000256" key="2">
    <source>
        <dbReference type="ARBA" id="ARBA00022475"/>
    </source>
</evidence>
<dbReference type="InterPro" id="IPR032018">
    <property type="entry name" value="LppA/LppB/LprP"/>
</dbReference>
<keyword evidence="6 7" id="KW-0449">Lipoprotein</keyword>
<keyword evidence="2" id="KW-1003">Cell membrane</keyword>
<keyword evidence="4" id="KW-0472">Membrane</keyword>
<dbReference type="AlphaFoldDB" id="A0AAW5SQB0"/>
<dbReference type="GO" id="GO:0005886">
    <property type="term" value="C:plasma membrane"/>
    <property type="evidence" value="ECO:0007669"/>
    <property type="project" value="UniProtKB-SubCell"/>
</dbReference>
<evidence type="ECO:0000256" key="6">
    <source>
        <dbReference type="ARBA" id="ARBA00023288"/>
    </source>
</evidence>
<sequence length="183" mass="19212">MHRSLGAGISVVTTGLLLLATGCDVSDRDPAPSPTSSVEARDQLNALPSLEETQAQIVAVIDEIKATASAQQAGLSWQSLHGETRGNCEGPFANTDGKRLFLPDAVASAQLSDTQWAAVLETARQSAARLGATDEQVMQDSPGHHDVWFTGPAGLSVKVAYKGNLVISGFTGCRLPEEKRTAT</sequence>
<dbReference type="Pfam" id="PF16708">
    <property type="entry name" value="LppA"/>
    <property type="match status" value="1"/>
</dbReference>